<keyword evidence="8" id="KW-0408">Iron</keyword>
<evidence type="ECO:0000256" key="12">
    <source>
        <dbReference type="ARBA" id="ARBA00023170"/>
    </source>
</evidence>
<keyword evidence="12" id="KW-0675">Receptor</keyword>
<dbReference type="NCBIfam" id="TIGR01783">
    <property type="entry name" value="TonB-siderophor"/>
    <property type="match status" value="1"/>
</dbReference>
<evidence type="ECO:0000256" key="2">
    <source>
        <dbReference type="ARBA" id="ARBA00009810"/>
    </source>
</evidence>
<comment type="similarity">
    <text evidence="2 14 16">Belongs to the TonB-dependent receptor family.</text>
</comment>
<proteinExistence type="inferred from homology"/>
<evidence type="ECO:0000256" key="1">
    <source>
        <dbReference type="ARBA" id="ARBA00004571"/>
    </source>
</evidence>
<dbReference type="InterPro" id="IPR010105">
    <property type="entry name" value="TonB_sidphr_rcpt"/>
</dbReference>
<keyword evidence="11 14" id="KW-0472">Membrane</keyword>
<keyword evidence="6 14" id="KW-0812">Transmembrane</keyword>
<dbReference type="Proteomes" id="UP000188726">
    <property type="component" value="Unassembled WGS sequence"/>
</dbReference>
<evidence type="ECO:0000256" key="15">
    <source>
        <dbReference type="PROSITE-ProRule" id="PRU10143"/>
    </source>
</evidence>
<dbReference type="GO" id="GO:0044718">
    <property type="term" value="P:siderophore transmembrane transport"/>
    <property type="evidence" value="ECO:0007669"/>
    <property type="project" value="TreeGrafter"/>
</dbReference>
<protein>
    <recommendedName>
        <fullName evidence="22">TonB-dependent receptor</fullName>
    </recommendedName>
</protein>
<evidence type="ECO:0000256" key="16">
    <source>
        <dbReference type="RuleBase" id="RU003357"/>
    </source>
</evidence>
<feature type="domain" description="TonB-dependent receptor-like beta-barrel" evidence="18">
    <location>
        <begin position="242"/>
        <end position="719"/>
    </location>
</feature>
<feature type="domain" description="TonB-dependent receptor plug" evidence="19">
    <location>
        <begin position="47"/>
        <end position="150"/>
    </location>
</feature>
<evidence type="ECO:0000256" key="8">
    <source>
        <dbReference type="ARBA" id="ARBA00023004"/>
    </source>
</evidence>
<feature type="short sequence motif" description="TonB box" evidence="15">
    <location>
        <begin position="34"/>
        <end position="40"/>
    </location>
</feature>
<evidence type="ECO:0000259" key="19">
    <source>
        <dbReference type="Pfam" id="PF07715"/>
    </source>
</evidence>
<dbReference type="InterPro" id="IPR036942">
    <property type="entry name" value="Beta-barrel_TonB_sf"/>
</dbReference>
<comment type="subcellular location">
    <subcellularLocation>
        <location evidence="1 14">Cell outer membrane</location>
        <topology evidence="1 14">Multi-pass membrane protein</topology>
    </subcellularLocation>
</comment>
<feature type="chain" id="PRO_5044256373" description="TonB-dependent receptor" evidence="17">
    <location>
        <begin position="26"/>
        <end position="762"/>
    </location>
</feature>
<dbReference type="Pfam" id="PF00593">
    <property type="entry name" value="TonB_dep_Rec_b-barrel"/>
    <property type="match status" value="1"/>
</dbReference>
<evidence type="ECO:0000256" key="7">
    <source>
        <dbReference type="ARBA" id="ARBA00022729"/>
    </source>
</evidence>
<dbReference type="InterPro" id="IPR000531">
    <property type="entry name" value="Beta-barrel_TonB"/>
</dbReference>
<dbReference type="FunFam" id="2.40.170.20:FF:000007">
    <property type="entry name" value="Ferric aerobactin receptor"/>
    <property type="match status" value="1"/>
</dbReference>
<evidence type="ECO:0000256" key="13">
    <source>
        <dbReference type="ARBA" id="ARBA00023237"/>
    </source>
</evidence>
<evidence type="ECO:0000256" key="6">
    <source>
        <dbReference type="ARBA" id="ARBA00022692"/>
    </source>
</evidence>
<name>A0AB36KBN1_9GAMM</name>
<dbReference type="InterPro" id="IPR010916">
    <property type="entry name" value="TonB_box_CS"/>
</dbReference>
<keyword evidence="3 14" id="KW-0813">Transport</keyword>
<feature type="signal peptide" evidence="17">
    <location>
        <begin position="1"/>
        <end position="25"/>
    </location>
</feature>
<dbReference type="InterPro" id="IPR039426">
    <property type="entry name" value="TonB-dep_rcpt-like"/>
</dbReference>
<dbReference type="Gene3D" id="2.40.170.20">
    <property type="entry name" value="TonB-dependent receptor, beta-barrel domain"/>
    <property type="match status" value="1"/>
</dbReference>
<dbReference type="Gene3D" id="2.170.130.10">
    <property type="entry name" value="TonB-dependent receptor, plug domain"/>
    <property type="match status" value="1"/>
</dbReference>
<evidence type="ECO:0000256" key="3">
    <source>
        <dbReference type="ARBA" id="ARBA00022448"/>
    </source>
</evidence>
<keyword evidence="4 14" id="KW-1134">Transmembrane beta strand</keyword>
<sequence length="762" mass="83306">MNTIKAVGFSLSPLALVISAHLAHAAPSAANTETIIVTGSKIQTTIADSASTNWVITNEELTREVQGGESLKGALGKLIPSFDFGSTNARTNASQNLRGRSAQIMIDGVALNAARTISRQLDSIDPFNVARVEVLSGATSIYGAGATGGIINIITKRGEAGDAQLEVQTGVTTGFNNSEDLTKQAAVAVSGGSDTLQGRLSVAYEGKGAAYDGNGDPILPDVTQTDTQFNDSIDVMGSLDYRPDDEQHLSLTAQYYDSQQDTDYGIDYGPKTSIPVGAIYPKYAGFGNVELYSGLLDSSYLKRSNGLSLDEQPFTERLMLNTQYSHANVAGHSLLAQVYYREETFGNFPFPMISESFKQKVDYALSGDISAPTLAFGASEQSNDVLGGKLLLQKDFTQATLNYGVDYSHETFSAFQRIYDPSVSAASQGLNFKHKANIDRYPDFTTQNVGVFSQIDWEITDKTNLFAGIRYQNTEYDGDSFVSAYKQLATLLDGKPQAEAIPGGKADKDIWLFNAGIKYDLTDKQQVWANFSQGFNMPDPSKFYGYGSYSGSALDDYVSVSNVGLDGQKTDSYELGWRLSNASFNTQLSAYYSLSDKTYKYSNTQLELDNNEQRIYGLEGQVNYYISDNWYSRLQGHLVESEEKDKGTWKDLSIYTASPSTAMAAIGYDNFDWGTELNLQHVGDLSDKEGDRLEGYELVGLNGYYTLPVGQINFGIQNLLDKDYLTIWSQKAQKVYSPSIPADLVTYQGVGRTFSLSYSATF</sequence>
<dbReference type="SUPFAM" id="SSF56935">
    <property type="entry name" value="Porins"/>
    <property type="match status" value="1"/>
</dbReference>
<dbReference type="PANTHER" id="PTHR30069">
    <property type="entry name" value="TONB-DEPENDENT OUTER MEMBRANE RECEPTOR"/>
    <property type="match status" value="1"/>
</dbReference>
<keyword evidence="13 14" id="KW-0998">Cell outer membrane</keyword>
<dbReference type="PANTHER" id="PTHR30069:SF42">
    <property type="entry name" value="FERRIC AEROBACTIN RECEPTOR"/>
    <property type="match status" value="1"/>
</dbReference>
<comment type="caution">
    <text evidence="20">The sequence shown here is derived from an EMBL/GenBank/DDBJ whole genome shotgun (WGS) entry which is preliminary data.</text>
</comment>
<evidence type="ECO:0000256" key="9">
    <source>
        <dbReference type="ARBA" id="ARBA00023065"/>
    </source>
</evidence>
<organism evidence="20 21">
    <name type="scientific">Salinivibrio kushneri</name>
    <dbReference type="NCBI Taxonomy" id="1908198"/>
    <lineage>
        <taxon>Bacteria</taxon>
        <taxon>Pseudomonadati</taxon>
        <taxon>Pseudomonadota</taxon>
        <taxon>Gammaproteobacteria</taxon>
        <taxon>Vibrionales</taxon>
        <taxon>Vibrionaceae</taxon>
        <taxon>Salinivibrio</taxon>
    </lineage>
</organism>
<evidence type="ECO:0000313" key="20">
    <source>
        <dbReference type="EMBL" id="OOE45575.1"/>
    </source>
</evidence>
<evidence type="ECO:0000256" key="11">
    <source>
        <dbReference type="ARBA" id="ARBA00023136"/>
    </source>
</evidence>
<dbReference type="RefSeq" id="WP_077457139.1">
    <property type="nucleotide sequence ID" value="NZ_MUEO01000006.1"/>
</dbReference>
<keyword evidence="10 15" id="KW-0798">TonB box</keyword>
<evidence type="ECO:0000313" key="21">
    <source>
        <dbReference type="Proteomes" id="UP000188726"/>
    </source>
</evidence>
<dbReference type="EMBL" id="MUEO01000006">
    <property type="protein sequence ID" value="OOE45575.1"/>
    <property type="molecule type" value="Genomic_DNA"/>
</dbReference>
<evidence type="ECO:0000256" key="14">
    <source>
        <dbReference type="PROSITE-ProRule" id="PRU01360"/>
    </source>
</evidence>
<accession>A0AB36KBN1</accession>
<dbReference type="CDD" id="cd01347">
    <property type="entry name" value="ligand_gated_channel"/>
    <property type="match status" value="1"/>
</dbReference>
<dbReference type="Pfam" id="PF07715">
    <property type="entry name" value="Plug"/>
    <property type="match status" value="1"/>
</dbReference>
<dbReference type="AlphaFoldDB" id="A0AB36KBN1"/>
<keyword evidence="7 17" id="KW-0732">Signal</keyword>
<dbReference type="PROSITE" id="PS00430">
    <property type="entry name" value="TONB_DEPENDENT_REC_1"/>
    <property type="match status" value="1"/>
</dbReference>
<evidence type="ECO:0008006" key="22">
    <source>
        <dbReference type="Google" id="ProtNLM"/>
    </source>
</evidence>
<evidence type="ECO:0000256" key="10">
    <source>
        <dbReference type="ARBA" id="ARBA00023077"/>
    </source>
</evidence>
<evidence type="ECO:0000256" key="17">
    <source>
        <dbReference type="SAM" id="SignalP"/>
    </source>
</evidence>
<dbReference type="GO" id="GO:0009279">
    <property type="term" value="C:cell outer membrane"/>
    <property type="evidence" value="ECO:0007669"/>
    <property type="project" value="UniProtKB-SubCell"/>
</dbReference>
<dbReference type="InterPro" id="IPR037066">
    <property type="entry name" value="Plug_dom_sf"/>
</dbReference>
<reference evidence="20 21" key="1">
    <citation type="journal article" date="2017" name="Genome Announc.">
        <title>Draft Genome Sequences of Salinivibrio proteolyticus, Salinivibrio sharmensis, Salinivibrio siamensis, Salinivibrio costicola subsp. alcaliphilus, Salinivibrio costicola subsp. vallismortis, and 29 New Isolates Belonging to the Genus Salinivibrio.</title>
        <authorList>
            <person name="Lopez-Hermoso C."/>
            <person name="de la Haba R.R."/>
            <person name="Sanchez-Porro C."/>
            <person name="Bayliss S.C."/>
            <person name="Feil E.J."/>
            <person name="Ventosa A."/>
        </authorList>
    </citation>
    <scope>NUCLEOTIDE SEQUENCE [LARGE SCALE GENOMIC DNA]</scope>
    <source>
        <strain evidence="20 21">IC202</strain>
    </source>
</reference>
<evidence type="ECO:0000256" key="4">
    <source>
        <dbReference type="ARBA" id="ARBA00022452"/>
    </source>
</evidence>
<dbReference type="PROSITE" id="PS52016">
    <property type="entry name" value="TONB_DEPENDENT_REC_3"/>
    <property type="match status" value="1"/>
</dbReference>
<evidence type="ECO:0000256" key="5">
    <source>
        <dbReference type="ARBA" id="ARBA00022496"/>
    </source>
</evidence>
<gene>
    <name evidence="20" type="ORF">BZG09_03985</name>
</gene>
<dbReference type="GO" id="GO:0038023">
    <property type="term" value="F:signaling receptor activity"/>
    <property type="evidence" value="ECO:0007669"/>
    <property type="project" value="InterPro"/>
</dbReference>
<dbReference type="GO" id="GO:0015344">
    <property type="term" value="F:siderophore uptake transmembrane transporter activity"/>
    <property type="evidence" value="ECO:0007669"/>
    <property type="project" value="TreeGrafter"/>
</dbReference>
<evidence type="ECO:0000259" key="18">
    <source>
        <dbReference type="Pfam" id="PF00593"/>
    </source>
</evidence>
<keyword evidence="5" id="KW-0410">Iron transport</keyword>
<dbReference type="InterPro" id="IPR012910">
    <property type="entry name" value="Plug_dom"/>
</dbReference>
<keyword evidence="9" id="KW-0406">Ion transport</keyword>